<feature type="transmembrane region" description="Helical" evidence="3">
    <location>
        <begin position="34"/>
        <end position="56"/>
    </location>
</feature>
<organism evidence="4">
    <name type="scientific">marine sediment metagenome</name>
    <dbReference type="NCBI Taxonomy" id="412755"/>
    <lineage>
        <taxon>unclassified sequences</taxon>
        <taxon>metagenomes</taxon>
        <taxon>ecological metagenomes</taxon>
    </lineage>
</organism>
<dbReference type="PANTHER" id="PTHR43386">
    <property type="entry name" value="OLIGOPEPTIDE TRANSPORT SYSTEM PERMEASE PROTEIN APPC"/>
    <property type="match status" value="1"/>
</dbReference>
<dbReference type="InterPro" id="IPR050366">
    <property type="entry name" value="BP-dependent_transpt_permease"/>
</dbReference>
<evidence type="ECO:0008006" key="5">
    <source>
        <dbReference type="Google" id="ProtNLM"/>
    </source>
</evidence>
<evidence type="ECO:0000256" key="3">
    <source>
        <dbReference type="SAM" id="Phobius"/>
    </source>
</evidence>
<protein>
    <recommendedName>
        <fullName evidence="5">ABC transmembrane type-1 domain-containing protein</fullName>
    </recommendedName>
</protein>
<proteinExistence type="predicted"/>
<reference evidence="4" key="1">
    <citation type="journal article" date="2014" name="Front. Microbiol.">
        <title>High frequency of phylogenetically diverse reductive dehalogenase-homologous genes in deep subseafloor sedimentary metagenomes.</title>
        <authorList>
            <person name="Kawai M."/>
            <person name="Futagami T."/>
            <person name="Toyoda A."/>
            <person name="Takaki Y."/>
            <person name="Nishi S."/>
            <person name="Hori S."/>
            <person name="Arai W."/>
            <person name="Tsubouchi T."/>
            <person name="Morono Y."/>
            <person name="Uchiyama I."/>
            <person name="Ito T."/>
            <person name="Fujiyama A."/>
            <person name="Inagaki F."/>
            <person name="Takami H."/>
        </authorList>
    </citation>
    <scope>NUCLEOTIDE SEQUENCE</scope>
    <source>
        <strain evidence="4">Expedition CK06-06</strain>
    </source>
</reference>
<keyword evidence="3" id="KW-0472">Membrane</keyword>
<evidence type="ECO:0000256" key="1">
    <source>
        <dbReference type="ARBA" id="ARBA00004651"/>
    </source>
</evidence>
<keyword evidence="3" id="KW-1133">Transmembrane helix</keyword>
<dbReference type="GO" id="GO:0005886">
    <property type="term" value="C:plasma membrane"/>
    <property type="evidence" value="ECO:0007669"/>
    <property type="project" value="UniProtKB-SubCell"/>
</dbReference>
<name>X1VWV0_9ZZZZ</name>
<keyword evidence="3" id="KW-0812">Transmembrane</keyword>
<keyword evidence="2" id="KW-0813">Transport</keyword>
<accession>X1VWV0</accession>
<dbReference type="AlphaFoldDB" id="X1VWV0"/>
<gene>
    <name evidence="4" type="ORF">S12H4_57463</name>
</gene>
<comment type="subcellular location">
    <subcellularLocation>
        <location evidence="1">Cell membrane</location>
        <topology evidence="1">Multi-pass membrane protein</topology>
    </subcellularLocation>
</comment>
<evidence type="ECO:0000313" key="4">
    <source>
        <dbReference type="EMBL" id="GAJ23176.1"/>
    </source>
</evidence>
<sequence>SVILTEASLSFLGFGIPPPTPSWGGMLSGSARDYMFLAPWMAIWPGLALSIVVYGVNMFGDALRDILDPRLRGGVGRYGVRVKKDTAVKRKAGEGGEK</sequence>
<comment type="caution">
    <text evidence="4">The sequence shown here is derived from an EMBL/GenBank/DDBJ whole genome shotgun (WGS) entry which is preliminary data.</text>
</comment>
<evidence type="ECO:0000256" key="2">
    <source>
        <dbReference type="ARBA" id="ARBA00022448"/>
    </source>
</evidence>
<feature type="non-terminal residue" evidence="4">
    <location>
        <position position="1"/>
    </location>
</feature>
<dbReference type="PANTHER" id="PTHR43386:SF1">
    <property type="entry name" value="D,D-DIPEPTIDE TRANSPORT SYSTEM PERMEASE PROTEIN DDPC-RELATED"/>
    <property type="match status" value="1"/>
</dbReference>
<dbReference type="EMBL" id="BARW01037173">
    <property type="protein sequence ID" value="GAJ23176.1"/>
    <property type="molecule type" value="Genomic_DNA"/>
</dbReference>